<gene>
    <name evidence="7" type="ORF">JJB09_20685</name>
</gene>
<keyword evidence="1 4" id="KW-0349">Heme</keyword>
<reference evidence="7" key="1">
    <citation type="submission" date="2021-01" db="EMBL/GenBank/DDBJ databases">
        <title>Rhizobium sp. strain KVB221 16S ribosomal RNA gene Genome sequencing and assembly.</title>
        <authorList>
            <person name="Kang M."/>
        </authorList>
    </citation>
    <scope>NUCLEOTIDE SEQUENCE</scope>
    <source>
        <strain evidence="7">KVB221</strain>
    </source>
</reference>
<dbReference type="InterPro" id="IPR036909">
    <property type="entry name" value="Cyt_c-like_dom_sf"/>
</dbReference>
<dbReference type="GO" id="GO:0020037">
    <property type="term" value="F:heme binding"/>
    <property type="evidence" value="ECO:0007669"/>
    <property type="project" value="InterPro"/>
</dbReference>
<dbReference type="PROSITE" id="PS51007">
    <property type="entry name" value="CYTC"/>
    <property type="match status" value="2"/>
</dbReference>
<comment type="caution">
    <text evidence="7">The sequence shown here is derived from an EMBL/GenBank/DDBJ whole genome shotgun (WGS) entry which is preliminary data.</text>
</comment>
<organism evidence="7 8">
    <name type="scientific">Rhizobium setariae</name>
    <dbReference type="NCBI Taxonomy" id="2801340"/>
    <lineage>
        <taxon>Bacteria</taxon>
        <taxon>Pseudomonadati</taxon>
        <taxon>Pseudomonadota</taxon>
        <taxon>Alphaproteobacteria</taxon>
        <taxon>Hyphomicrobiales</taxon>
        <taxon>Rhizobiaceae</taxon>
        <taxon>Rhizobium/Agrobacterium group</taxon>
        <taxon>Rhizobium</taxon>
    </lineage>
</organism>
<proteinExistence type="predicted"/>
<evidence type="ECO:0000313" key="8">
    <source>
        <dbReference type="Proteomes" id="UP000633219"/>
    </source>
</evidence>
<evidence type="ECO:0000259" key="6">
    <source>
        <dbReference type="PROSITE" id="PS51007"/>
    </source>
</evidence>
<keyword evidence="8" id="KW-1185">Reference proteome</keyword>
<evidence type="ECO:0000256" key="4">
    <source>
        <dbReference type="PROSITE-ProRule" id="PRU00433"/>
    </source>
</evidence>
<dbReference type="GO" id="GO:0009055">
    <property type="term" value="F:electron transfer activity"/>
    <property type="evidence" value="ECO:0007669"/>
    <property type="project" value="InterPro"/>
</dbReference>
<keyword evidence="2 4" id="KW-0479">Metal-binding</keyword>
<name>A0A936YTY5_9HYPH</name>
<dbReference type="Gene3D" id="1.10.760.10">
    <property type="entry name" value="Cytochrome c-like domain"/>
    <property type="match status" value="2"/>
</dbReference>
<sequence length="303" mass="32072">MAGRLVKSIGALIGLGVIGAGVFLVVTRPQPLPDEYWATAGTPDVKNGELVFSMGGCVSCHKKPGAEGADALVLAGGVTIDSPYGKFHVPNISPDEKAGIGNWTLAQFGNAVTRGVGPDGSHLYPSLPYGSYSRMTPKDVGDLFAYIKTLPKSDNVAPPHELGFPYNMRLALGGWKWLYFSDAPRVELANADATVKRGQYIVEGPGHCGECHTPRDELGGFKAGQWLSGAPNPEGKGKIPDITPGGSVASWSEGDIANYLETGFTPEYDTAGGTMVEVQKNMAKLPKEDREAIAAYLKVIPKL</sequence>
<keyword evidence="5" id="KW-0812">Transmembrane</keyword>
<dbReference type="GO" id="GO:0046872">
    <property type="term" value="F:metal ion binding"/>
    <property type="evidence" value="ECO:0007669"/>
    <property type="project" value="UniProtKB-KW"/>
</dbReference>
<dbReference type="SUPFAM" id="SSF46626">
    <property type="entry name" value="Cytochrome c"/>
    <property type="match status" value="2"/>
</dbReference>
<evidence type="ECO:0000313" key="7">
    <source>
        <dbReference type="EMBL" id="MBL0374434.1"/>
    </source>
</evidence>
<keyword evidence="5" id="KW-0472">Membrane</keyword>
<dbReference type="Pfam" id="PF00034">
    <property type="entry name" value="Cytochrom_C"/>
    <property type="match status" value="1"/>
</dbReference>
<evidence type="ECO:0000256" key="2">
    <source>
        <dbReference type="ARBA" id="ARBA00022723"/>
    </source>
</evidence>
<keyword evidence="3 4" id="KW-0408">Iron</keyword>
<accession>A0A936YTY5</accession>
<dbReference type="RefSeq" id="WP_201662838.1">
    <property type="nucleotide sequence ID" value="NZ_JAEQNC010000013.1"/>
</dbReference>
<dbReference type="Proteomes" id="UP000633219">
    <property type="component" value="Unassembled WGS sequence"/>
</dbReference>
<dbReference type="PANTHER" id="PTHR35008:SF8">
    <property type="entry name" value="ALCOHOL DEHYDROGENASE CYTOCHROME C SUBUNIT"/>
    <property type="match status" value="1"/>
</dbReference>
<feature type="domain" description="Cytochrome c" evidence="6">
    <location>
        <begin position="43"/>
        <end position="151"/>
    </location>
</feature>
<evidence type="ECO:0000256" key="1">
    <source>
        <dbReference type="ARBA" id="ARBA00022617"/>
    </source>
</evidence>
<feature type="domain" description="Cytochrome c" evidence="6">
    <location>
        <begin position="193"/>
        <end position="301"/>
    </location>
</feature>
<dbReference type="InterPro" id="IPR051459">
    <property type="entry name" value="Cytochrome_c-type_DH"/>
</dbReference>
<dbReference type="EMBL" id="JAEQNC010000013">
    <property type="protein sequence ID" value="MBL0374434.1"/>
    <property type="molecule type" value="Genomic_DNA"/>
</dbReference>
<feature type="transmembrane region" description="Helical" evidence="5">
    <location>
        <begin position="6"/>
        <end position="26"/>
    </location>
</feature>
<dbReference type="InterPro" id="IPR009056">
    <property type="entry name" value="Cyt_c-like_dom"/>
</dbReference>
<protein>
    <submittedName>
        <fullName evidence="7">Cytochrome c</fullName>
    </submittedName>
</protein>
<keyword evidence="5" id="KW-1133">Transmembrane helix</keyword>
<evidence type="ECO:0000256" key="3">
    <source>
        <dbReference type="ARBA" id="ARBA00023004"/>
    </source>
</evidence>
<evidence type="ECO:0000256" key="5">
    <source>
        <dbReference type="SAM" id="Phobius"/>
    </source>
</evidence>
<dbReference type="AlphaFoldDB" id="A0A936YTY5"/>
<dbReference type="PANTHER" id="PTHR35008">
    <property type="entry name" value="BLL4482 PROTEIN-RELATED"/>
    <property type="match status" value="1"/>
</dbReference>